<comment type="subcellular location">
    <subcellularLocation>
        <location evidence="5 6">Cell membrane</location>
        <topology evidence="5 6">Multi-pass membrane protein</topology>
    </subcellularLocation>
    <subcellularLocation>
        <location evidence="1">Membrane</location>
        <topology evidence="1">Multi-pass membrane protein</topology>
    </subcellularLocation>
</comment>
<dbReference type="GO" id="GO:0003954">
    <property type="term" value="F:NADH dehydrogenase activity"/>
    <property type="evidence" value="ECO:0007669"/>
    <property type="project" value="TreeGrafter"/>
</dbReference>
<feature type="transmembrane region" description="Helical" evidence="5">
    <location>
        <begin position="301"/>
        <end position="326"/>
    </location>
</feature>
<dbReference type="GO" id="GO:0048038">
    <property type="term" value="F:quinone binding"/>
    <property type="evidence" value="ECO:0007669"/>
    <property type="project" value="UniProtKB-KW"/>
</dbReference>
<evidence type="ECO:0000256" key="1">
    <source>
        <dbReference type="ARBA" id="ARBA00004141"/>
    </source>
</evidence>
<dbReference type="AlphaFoldDB" id="A0A538T9X9"/>
<comment type="caution">
    <text evidence="7">The sequence shown here is derived from an EMBL/GenBank/DDBJ whole genome shotgun (WGS) entry which is preliminary data.</text>
</comment>
<keyword evidence="3 5" id="KW-1133">Transmembrane helix</keyword>
<sequence length="328" mass="36024">MDAAFLIASAVKVLIVLGFVLIAVPFIVWMERKVIGHMQDRIGPQRVGPFGLLQTIADGIKLFFKEDIIPGQADRVVFFLAPALSVITAFVALSVVPFGDKVTVFGREVPLHIADVNVAILWVLGTTSMGVYGIVLGGWASNSKYPLLGGLRSSAQMISYELAQGISLVGVILMTGTLSLAGIVRQQEHMWFIVPQFFAFVIFLLCGIAETNRAPFDLPEAETELVAGFHTEFSSMKFALYFLAEYANMMVVSAVAISVFFGGWHGPILPPVVWFLIKLSLFLFFFVWLRATFPRLRYDQLMAFGWKVLLPLSLLNLAVTAVVVALTG</sequence>
<dbReference type="EMBL" id="VBOW01000014">
    <property type="protein sequence ID" value="TMQ60428.1"/>
    <property type="molecule type" value="Genomic_DNA"/>
</dbReference>
<evidence type="ECO:0000256" key="6">
    <source>
        <dbReference type="RuleBase" id="RU000471"/>
    </source>
</evidence>
<dbReference type="PANTHER" id="PTHR11432">
    <property type="entry name" value="NADH DEHYDROGENASE SUBUNIT 1"/>
    <property type="match status" value="1"/>
</dbReference>
<keyword evidence="5 6" id="KW-0520">NAD</keyword>
<evidence type="ECO:0000313" key="7">
    <source>
        <dbReference type="EMBL" id="TMQ60428.1"/>
    </source>
</evidence>
<reference evidence="7 8" key="1">
    <citation type="journal article" date="2019" name="Nat. Microbiol.">
        <title>Mediterranean grassland soil C-N compound turnover is dependent on rainfall and depth, and is mediated by genomically divergent microorganisms.</title>
        <authorList>
            <person name="Diamond S."/>
            <person name="Andeer P.F."/>
            <person name="Li Z."/>
            <person name="Crits-Christoph A."/>
            <person name="Burstein D."/>
            <person name="Anantharaman K."/>
            <person name="Lane K.R."/>
            <person name="Thomas B.C."/>
            <person name="Pan C."/>
            <person name="Northen T.R."/>
            <person name="Banfield J.F."/>
        </authorList>
    </citation>
    <scope>NUCLEOTIDE SEQUENCE [LARGE SCALE GENOMIC DNA]</scope>
    <source>
        <strain evidence="7">WS_6</strain>
    </source>
</reference>
<keyword evidence="5" id="KW-1003">Cell membrane</keyword>
<comment type="function">
    <text evidence="5">NDH-1 shuttles electrons from NADH, via FMN and iron-sulfur (Fe-S) centers, to quinones in the respiratory chain. The immediate electron acceptor for the enzyme in this species is believed to be ubiquinone. Couples the redox reaction to proton translocation (for every two electrons transferred, four hydrogen ions are translocated across the cytoplasmic membrane), and thus conserves the redox energy in a proton gradient. This subunit may bind ubiquinone.</text>
</comment>
<feature type="transmembrane region" description="Helical" evidence="5">
    <location>
        <begin position="162"/>
        <end position="184"/>
    </location>
</feature>
<proteinExistence type="inferred from homology"/>
<dbReference type="InterPro" id="IPR018086">
    <property type="entry name" value="NADH_UbQ_OxRdtase_su1_CS"/>
</dbReference>
<evidence type="ECO:0000256" key="4">
    <source>
        <dbReference type="ARBA" id="ARBA00023136"/>
    </source>
</evidence>
<dbReference type="GO" id="GO:0005886">
    <property type="term" value="C:plasma membrane"/>
    <property type="evidence" value="ECO:0007669"/>
    <property type="project" value="UniProtKB-SubCell"/>
</dbReference>
<dbReference type="Proteomes" id="UP000316852">
    <property type="component" value="Unassembled WGS sequence"/>
</dbReference>
<evidence type="ECO:0000313" key="8">
    <source>
        <dbReference type="Proteomes" id="UP000316852"/>
    </source>
</evidence>
<feature type="transmembrane region" description="Helical" evidence="5">
    <location>
        <begin position="6"/>
        <end position="29"/>
    </location>
</feature>
<dbReference type="PROSITE" id="PS00667">
    <property type="entry name" value="COMPLEX1_ND1_1"/>
    <property type="match status" value="1"/>
</dbReference>
<dbReference type="GO" id="GO:0016655">
    <property type="term" value="F:oxidoreductase activity, acting on NAD(P)H, quinone or similar compound as acceptor"/>
    <property type="evidence" value="ECO:0007669"/>
    <property type="project" value="UniProtKB-UniRule"/>
</dbReference>
<keyword evidence="5" id="KW-1278">Translocase</keyword>
<protein>
    <recommendedName>
        <fullName evidence="5">NADH-quinone oxidoreductase subunit H</fullName>
        <ecNumber evidence="5">7.1.1.-</ecNumber>
    </recommendedName>
    <alternativeName>
        <fullName evidence="5">NADH dehydrogenase I subunit H</fullName>
    </alternativeName>
    <alternativeName>
        <fullName evidence="5">NDH-1 subunit H</fullName>
    </alternativeName>
</protein>
<evidence type="ECO:0000256" key="2">
    <source>
        <dbReference type="ARBA" id="ARBA00022692"/>
    </source>
</evidence>
<feature type="transmembrane region" description="Helical" evidence="5">
    <location>
        <begin position="268"/>
        <end position="289"/>
    </location>
</feature>
<dbReference type="HAMAP" id="MF_01350">
    <property type="entry name" value="NDH1_NuoH"/>
    <property type="match status" value="1"/>
</dbReference>
<comment type="similarity">
    <text evidence="5 6">Belongs to the complex I subunit 1 family.</text>
</comment>
<evidence type="ECO:0000256" key="3">
    <source>
        <dbReference type="ARBA" id="ARBA00022989"/>
    </source>
</evidence>
<keyword evidence="7" id="KW-0560">Oxidoreductase</keyword>
<dbReference type="Pfam" id="PF00146">
    <property type="entry name" value="NADHdh"/>
    <property type="match status" value="1"/>
</dbReference>
<evidence type="ECO:0000256" key="5">
    <source>
        <dbReference type="HAMAP-Rule" id="MF_01350"/>
    </source>
</evidence>
<keyword evidence="2 5" id="KW-0812">Transmembrane</keyword>
<feature type="transmembrane region" description="Helical" evidence="5">
    <location>
        <begin position="238"/>
        <end position="262"/>
    </location>
</feature>
<feature type="transmembrane region" description="Helical" evidence="5">
    <location>
        <begin position="119"/>
        <end position="141"/>
    </location>
</feature>
<accession>A0A538T9X9</accession>
<dbReference type="GO" id="GO:0009060">
    <property type="term" value="P:aerobic respiration"/>
    <property type="evidence" value="ECO:0007669"/>
    <property type="project" value="TreeGrafter"/>
</dbReference>
<dbReference type="NCBIfam" id="NF004741">
    <property type="entry name" value="PRK06076.1-2"/>
    <property type="match status" value="1"/>
</dbReference>
<keyword evidence="5" id="KW-0874">Quinone</keyword>
<keyword evidence="4 5" id="KW-0472">Membrane</keyword>
<dbReference type="EC" id="7.1.1.-" evidence="5"/>
<feature type="transmembrane region" description="Helical" evidence="5">
    <location>
        <begin position="76"/>
        <end position="99"/>
    </location>
</feature>
<gene>
    <name evidence="5 7" type="primary">nuoH</name>
    <name evidence="7" type="ORF">E6K76_01975</name>
</gene>
<dbReference type="InterPro" id="IPR001694">
    <property type="entry name" value="NADH_UbQ_OxRdtase_su1/FPO"/>
</dbReference>
<comment type="subunit">
    <text evidence="5">NDH-1 is composed of 14 different subunits. Subunits NuoA, H, J, K, L, M, N constitute the membrane sector of the complex.</text>
</comment>
<feature type="transmembrane region" description="Helical" evidence="5">
    <location>
        <begin position="190"/>
        <end position="209"/>
    </location>
</feature>
<keyword evidence="5" id="KW-0830">Ubiquinone</keyword>
<comment type="catalytic activity">
    <reaction evidence="5">
        <text>a quinone + NADH + 5 H(+)(in) = a quinol + NAD(+) + 4 H(+)(out)</text>
        <dbReference type="Rhea" id="RHEA:57888"/>
        <dbReference type="ChEBI" id="CHEBI:15378"/>
        <dbReference type="ChEBI" id="CHEBI:24646"/>
        <dbReference type="ChEBI" id="CHEBI:57540"/>
        <dbReference type="ChEBI" id="CHEBI:57945"/>
        <dbReference type="ChEBI" id="CHEBI:132124"/>
    </reaction>
</comment>
<organism evidence="7 8">
    <name type="scientific">Eiseniibacteriota bacterium</name>
    <dbReference type="NCBI Taxonomy" id="2212470"/>
    <lineage>
        <taxon>Bacteria</taxon>
        <taxon>Candidatus Eiseniibacteriota</taxon>
    </lineage>
</organism>
<dbReference type="PANTHER" id="PTHR11432:SF3">
    <property type="entry name" value="NADH-UBIQUINONE OXIDOREDUCTASE CHAIN 1"/>
    <property type="match status" value="1"/>
</dbReference>
<name>A0A538T9X9_UNCEI</name>
<dbReference type="PROSITE" id="PS00668">
    <property type="entry name" value="COMPLEX1_ND1_2"/>
    <property type="match status" value="1"/>
</dbReference>